<comment type="caution">
    <text evidence="1">The sequence shown here is derived from an EMBL/GenBank/DDBJ whole genome shotgun (WGS) entry which is preliminary data.</text>
</comment>
<protein>
    <recommendedName>
        <fullName evidence="3">Prepilin-type N-terminal cleavage/methylation domain-containing protein</fullName>
    </recommendedName>
</protein>
<dbReference type="Gene3D" id="3.30.700.10">
    <property type="entry name" value="Glycoprotein, Type 4 Pilin"/>
    <property type="match status" value="1"/>
</dbReference>
<dbReference type="NCBIfam" id="TIGR02532">
    <property type="entry name" value="IV_pilin_GFxxxE"/>
    <property type="match status" value="1"/>
</dbReference>
<dbReference type="RefSeq" id="WP_006802028.1">
    <property type="nucleotide sequence ID" value="NZ_CABKOI010000021.1"/>
</dbReference>
<dbReference type="Proteomes" id="UP000233350">
    <property type="component" value="Unassembled WGS sequence"/>
</dbReference>
<organism evidence="1 2">
    <name type="scientific">Helicobacter winghamensis</name>
    <dbReference type="NCBI Taxonomy" id="157268"/>
    <lineage>
        <taxon>Bacteria</taxon>
        <taxon>Pseudomonadati</taxon>
        <taxon>Campylobacterota</taxon>
        <taxon>Epsilonproteobacteria</taxon>
        <taxon>Campylobacterales</taxon>
        <taxon>Helicobacteraceae</taxon>
        <taxon>Helicobacter</taxon>
    </lineage>
</organism>
<proteinExistence type="predicted"/>
<keyword evidence="2" id="KW-1185">Reference proteome</keyword>
<dbReference type="STRING" id="556267.HWAG_00336"/>
<accession>A0A2N3PHR3</accession>
<dbReference type="SUPFAM" id="SSF54523">
    <property type="entry name" value="Pili subunits"/>
    <property type="match status" value="1"/>
</dbReference>
<dbReference type="GeneID" id="97289355"/>
<evidence type="ECO:0008006" key="3">
    <source>
        <dbReference type="Google" id="ProtNLM"/>
    </source>
</evidence>
<sequence length="124" mass="14341">MRKAFTLLEIILTLLLIGILLSIGIPQFSDYTRSACTKKLQLQTLNLRLDLKAQLQARQSINWDSLYSHLDFTSKDCHFSKQKDGFIINHHGNKAYFKLKDSLLECQYSKTSRLHNGESMCDIF</sequence>
<dbReference type="EMBL" id="MBPK01000044">
    <property type="protein sequence ID" value="PKT80106.1"/>
    <property type="molecule type" value="Genomic_DNA"/>
</dbReference>
<name>A0A2N3PHR3_9HELI</name>
<evidence type="ECO:0000313" key="2">
    <source>
        <dbReference type="Proteomes" id="UP000233350"/>
    </source>
</evidence>
<evidence type="ECO:0000313" key="1">
    <source>
        <dbReference type="EMBL" id="PKT80106.1"/>
    </source>
</evidence>
<reference evidence="1 2" key="1">
    <citation type="submission" date="2016-07" db="EMBL/GenBank/DDBJ databases">
        <title>Detection of Helicobacter winghamensis from caecal content of red fox (Vulpes vulpes).</title>
        <authorList>
            <person name="Zanoni R.G."/>
            <person name="Florio D."/>
            <person name="Caffara M."/>
            <person name="Renzi M."/>
            <person name="Parisi A."/>
            <person name="Pasquali F."/>
            <person name="Manfreda G."/>
        </authorList>
    </citation>
    <scope>NUCLEOTIDE SEQUENCE [LARGE SCALE GENOMIC DNA]</scope>
    <source>
        <strain evidence="1 2">295_13</strain>
    </source>
</reference>
<dbReference type="InterPro" id="IPR045584">
    <property type="entry name" value="Pilin-like"/>
</dbReference>
<dbReference type="AlphaFoldDB" id="A0A2N3PHR3"/>
<dbReference type="OrthoDB" id="5324974at2"/>
<gene>
    <name evidence="1" type="ORF">BCM31_00230</name>
</gene>
<dbReference type="InterPro" id="IPR012902">
    <property type="entry name" value="N_methyl_site"/>
</dbReference>